<reference evidence="1 2" key="1">
    <citation type="journal article" date="2022" name="New Phytol.">
        <title>Ecological generalism drives hyperdiversity of secondary metabolite gene clusters in xylarialean endophytes.</title>
        <authorList>
            <person name="Franco M.E.E."/>
            <person name="Wisecaver J.H."/>
            <person name="Arnold A.E."/>
            <person name="Ju Y.M."/>
            <person name="Slot J.C."/>
            <person name="Ahrendt S."/>
            <person name="Moore L.P."/>
            <person name="Eastman K.E."/>
            <person name="Scott K."/>
            <person name="Konkel Z."/>
            <person name="Mondo S.J."/>
            <person name="Kuo A."/>
            <person name="Hayes R.D."/>
            <person name="Haridas S."/>
            <person name="Andreopoulos B."/>
            <person name="Riley R."/>
            <person name="LaButti K."/>
            <person name="Pangilinan J."/>
            <person name="Lipzen A."/>
            <person name="Amirebrahimi M."/>
            <person name="Yan J."/>
            <person name="Adam C."/>
            <person name="Keymanesh K."/>
            <person name="Ng V."/>
            <person name="Louie K."/>
            <person name="Northen T."/>
            <person name="Drula E."/>
            <person name="Henrissat B."/>
            <person name="Hsieh H.M."/>
            <person name="Youens-Clark K."/>
            <person name="Lutzoni F."/>
            <person name="Miadlikowska J."/>
            <person name="Eastwood D.C."/>
            <person name="Hamelin R.C."/>
            <person name="Grigoriev I.V."/>
            <person name="U'Ren J.M."/>
        </authorList>
    </citation>
    <scope>NUCLEOTIDE SEQUENCE [LARGE SCALE GENOMIC DNA]</scope>
    <source>
        <strain evidence="1 2">CBS 119005</strain>
    </source>
</reference>
<proteinExistence type="predicted"/>
<accession>A0ACB9Z2Q4</accession>
<comment type="caution">
    <text evidence="1">The sequence shown here is derived from an EMBL/GenBank/DDBJ whole genome shotgun (WGS) entry which is preliminary data.</text>
</comment>
<organism evidence="1 2">
    <name type="scientific">Hypoxylon rubiginosum</name>
    <dbReference type="NCBI Taxonomy" id="110542"/>
    <lineage>
        <taxon>Eukaryota</taxon>
        <taxon>Fungi</taxon>
        <taxon>Dikarya</taxon>
        <taxon>Ascomycota</taxon>
        <taxon>Pezizomycotina</taxon>
        <taxon>Sordariomycetes</taxon>
        <taxon>Xylariomycetidae</taxon>
        <taxon>Xylariales</taxon>
        <taxon>Hypoxylaceae</taxon>
        <taxon>Hypoxylon</taxon>
    </lineage>
</organism>
<dbReference type="EMBL" id="MU393471">
    <property type="protein sequence ID" value="KAI4865513.1"/>
    <property type="molecule type" value="Genomic_DNA"/>
</dbReference>
<evidence type="ECO:0000313" key="1">
    <source>
        <dbReference type="EMBL" id="KAI4865513.1"/>
    </source>
</evidence>
<evidence type="ECO:0000313" key="2">
    <source>
        <dbReference type="Proteomes" id="UP001497700"/>
    </source>
</evidence>
<keyword evidence="2" id="KW-1185">Reference proteome</keyword>
<name>A0ACB9Z2Q4_9PEZI</name>
<dbReference type="Proteomes" id="UP001497700">
    <property type="component" value="Unassembled WGS sequence"/>
</dbReference>
<protein>
    <submittedName>
        <fullName evidence="1">Uncharacterized protein</fullName>
    </submittedName>
</protein>
<sequence length="628" mass="71246">MSQGQTQPQRRPVYHPPLPRLPATSFLEKIYGEIAGQADFKWGIFSPWVKAKTLTGTWQEWNMSSIVNAEPSDLEDLQEQAPTAAKRRFEFENELQYDVRPSHIDVAELLDVTEHPDDYSDEFFETHYKNLYVKTVEFVTKWFDCNVDFSRIPNADFVWESNLTPQFLQYTRLVAQEDRTKGGWSIIMNNPAQRRWLIVGIISQIMEKKIFNELLFGADPKTQTILEYLDTNNIEQEGYFRKAQRAVQARFGLASNLVAKNFWVGIDELAAKSTKIFLPLLNVMKEVRPAIGGAEAYTLQLFLQELHYILGYAGIIHTCAAISPTIFQFLSATPGARMDFAIETQADIPMYAESRDFHNARERRWETLASAAARGQNYELLPNEAFTPPRNAEELATMKGHRLRGAKVKFAVFPKLTRYIPENKSKGSDSLRPDPRIPMGEVDFDMQQGTVEGQSIVELTNCVVVYYQGLIKPDPTRVDAYSLDDHIKSLGEESSGLVPWGFHWLWKLLKLIYVGARHGVGLLPVFIALVCIYSGFDYGYYLLRTHPAILLFLTAITSFWAKMLIDKYHVGWGILVFLLPLLFIGLGGFVTAGSSTGSGKSSFGDAMIYVKDSFLNLLPIHRDVSADL</sequence>
<gene>
    <name evidence="1" type="ORF">F4820DRAFT_420214</name>
</gene>